<evidence type="ECO:0000313" key="2">
    <source>
        <dbReference type="EMBL" id="GAI11224.1"/>
    </source>
</evidence>
<dbReference type="EMBL" id="BARV01007678">
    <property type="protein sequence ID" value="GAI11224.1"/>
    <property type="molecule type" value="Genomic_DNA"/>
</dbReference>
<gene>
    <name evidence="2" type="ORF">S06H3_15588</name>
</gene>
<dbReference type="Gene3D" id="2.70.50.60">
    <property type="entry name" value="abc- transporter (atp binding component) like domain"/>
    <property type="match status" value="1"/>
</dbReference>
<dbReference type="CDD" id="cd10147">
    <property type="entry name" value="Wzt_C-like"/>
    <property type="match status" value="1"/>
</dbReference>
<name>X1MXW5_9ZZZZ</name>
<dbReference type="PANTHER" id="PTHR46743">
    <property type="entry name" value="TEICHOIC ACIDS EXPORT ATP-BINDING PROTEIN TAGH"/>
    <property type="match status" value="1"/>
</dbReference>
<sequence>SDLCNRVAFLKEGKIVDIGNPIMVVNRYRAYVEELEKKRAEDQQKEERKKIFKTVIESNRKVVDGEDIEKLSRLDSEQTIKRFGSGDAMITDIRLLDENENKLDYCKYGDEVKIALDIKFNRKVENPIFGIRITDVKDNIVYGTNTRTNNLKTKVYNKDESLRVEFAFKVTLIGGNYYVTPAVGYKDSKTYCDWINNMLTINVIKHNKSEGIADLNSEMTIDISRNIK</sequence>
<comment type="caution">
    <text evidence="2">The sequence shown here is derived from an EMBL/GenBank/DDBJ whole genome shotgun (WGS) entry which is preliminary data.</text>
</comment>
<dbReference type="PANTHER" id="PTHR46743:SF2">
    <property type="entry name" value="TEICHOIC ACIDS EXPORT ATP-BINDING PROTEIN TAGH"/>
    <property type="match status" value="1"/>
</dbReference>
<dbReference type="AlphaFoldDB" id="X1MXW5"/>
<evidence type="ECO:0000259" key="1">
    <source>
        <dbReference type="Pfam" id="PF14524"/>
    </source>
</evidence>
<protein>
    <recommendedName>
        <fullName evidence="1">Wzt C-terminal domain-containing protein</fullName>
    </recommendedName>
</protein>
<feature type="non-terminal residue" evidence="2">
    <location>
        <position position="1"/>
    </location>
</feature>
<feature type="domain" description="Wzt C-terminal" evidence="1">
    <location>
        <begin position="81"/>
        <end position="215"/>
    </location>
</feature>
<reference evidence="2" key="1">
    <citation type="journal article" date="2014" name="Front. Microbiol.">
        <title>High frequency of phylogenetically diverse reductive dehalogenase-homologous genes in deep subseafloor sedimentary metagenomes.</title>
        <authorList>
            <person name="Kawai M."/>
            <person name="Futagami T."/>
            <person name="Toyoda A."/>
            <person name="Takaki Y."/>
            <person name="Nishi S."/>
            <person name="Hori S."/>
            <person name="Arai W."/>
            <person name="Tsubouchi T."/>
            <person name="Morono Y."/>
            <person name="Uchiyama I."/>
            <person name="Ito T."/>
            <person name="Fujiyama A."/>
            <person name="Inagaki F."/>
            <person name="Takami H."/>
        </authorList>
    </citation>
    <scope>NUCLEOTIDE SEQUENCE</scope>
    <source>
        <strain evidence="2">Expedition CK06-06</strain>
    </source>
</reference>
<dbReference type="InterPro" id="IPR050683">
    <property type="entry name" value="Bact_Polysacc_Export_ATP-bd"/>
</dbReference>
<dbReference type="Pfam" id="PF14524">
    <property type="entry name" value="Wzt_C"/>
    <property type="match status" value="1"/>
</dbReference>
<dbReference type="InterPro" id="IPR029439">
    <property type="entry name" value="Wzt_C"/>
</dbReference>
<accession>X1MXW5</accession>
<organism evidence="2">
    <name type="scientific">marine sediment metagenome</name>
    <dbReference type="NCBI Taxonomy" id="412755"/>
    <lineage>
        <taxon>unclassified sequences</taxon>
        <taxon>metagenomes</taxon>
        <taxon>ecological metagenomes</taxon>
    </lineage>
</organism>
<proteinExistence type="predicted"/>